<dbReference type="EMBL" id="OM638103">
    <property type="protein sequence ID" value="UNY46998.1"/>
    <property type="molecule type" value="Genomic_DNA"/>
</dbReference>
<name>A0AAE9G8J8_9CAUD</name>
<evidence type="ECO:0000313" key="2">
    <source>
        <dbReference type="Proteomes" id="UP000832072"/>
    </source>
</evidence>
<dbReference type="Proteomes" id="UP000832072">
    <property type="component" value="Segment"/>
</dbReference>
<gene>
    <name evidence="1" type="ORF">EHEKIMEA_00116</name>
</gene>
<reference evidence="1 2" key="1">
    <citation type="submission" date="2022-02" db="EMBL/GenBank/DDBJ databases">
        <authorList>
            <person name="Tian F."/>
            <person name="Li J."/>
            <person name="Li F."/>
            <person name="Tong Y."/>
        </authorList>
    </citation>
    <scope>NUCLEOTIDE SEQUENCE [LARGE SCALE GENOMIC DNA]</scope>
</reference>
<organism evidence="1 2">
    <name type="scientific">Cronobacter phage LPCS28</name>
    <dbReference type="NCBI Taxonomy" id="2924885"/>
    <lineage>
        <taxon>Viruses</taxon>
        <taxon>Duplodnaviria</taxon>
        <taxon>Heunggongvirae</taxon>
        <taxon>Uroviricota</taxon>
        <taxon>Caudoviricetes</taxon>
        <taxon>Pantevenvirales</taxon>
        <taxon>Straboviridae</taxon>
        <taxon>Nanhuvirus</taxon>
        <taxon>Nanhuvirus LPCS28</taxon>
    </lineage>
</organism>
<accession>A0AAE9G8J8</accession>
<keyword evidence="2" id="KW-1185">Reference proteome</keyword>
<sequence length="181" mass="20570">MSQLFNALVAHIENEGFGDQKMFSIKQAMEMMKSARAMERAAIEKTYILIPKNQEISDATNEITRIIKGRKPDATPSKYVKGSKEEVFGSRPIKNQWTEEAITKENVENAITVLLNRGYKTATVRDIVDVIRQFVPQGFKAGKKLIDYRHMVTKRFLSSQKKLLGKYGSVMKGTTYVFNIA</sequence>
<evidence type="ECO:0000313" key="1">
    <source>
        <dbReference type="EMBL" id="UNY46998.1"/>
    </source>
</evidence>
<proteinExistence type="predicted"/>
<protein>
    <submittedName>
        <fullName evidence="1">Uncharacterized protein</fullName>
    </submittedName>
</protein>